<dbReference type="OrthoDB" id="185373at2759"/>
<keyword evidence="2" id="KW-0809">Transit peptide</keyword>
<accession>A0A833W241</accession>
<dbReference type="Proteomes" id="UP000623129">
    <property type="component" value="Unassembled WGS sequence"/>
</dbReference>
<evidence type="ECO:0000313" key="6">
    <source>
        <dbReference type="Proteomes" id="UP000623129"/>
    </source>
</evidence>
<proteinExistence type="predicted"/>
<gene>
    <name evidence="5" type="ORF">FCM35_KLT09478</name>
</gene>
<evidence type="ECO:0000256" key="4">
    <source>
        <dbReference type="SAM" id="MobiDB-lite"/>
    </source>
</evidence>
<dbReference type="AlphaFoldDB" id="A0A833W241"/>
<evidence type="ECO:0000256" key="1">
    <source>
        <dbReference type="ARBA" id="ARBA00022737"/>
    </source>
</evidence>
<dbReference type="InterPro" id="IPR011990">
    <property type="entry name" value="TPR-like_helical_dom_sf"/>
</dbReference>
<protein>
    <recommendedName>
        <fullName evidence="7">Pentatricopeptide repeat-containing protein</fullName>
    </recommendedName>
</protein>
<dbReference type="PROSITE" id="PS51375">
    <property type="entry name" value="PPR"/>
    <property type="match status" value="1"/>
</dbReference>
<feature type="repeat" description="PPR" evidence="3">
    <location>
        <begin position="126"/>
        <end position="160"/>
    </location>
</feature>
<comment type="caution">
    <text evidence="5">The sequence shown here is derived from an EMBL/GenBank/DDBJ whole genome shotgun (WGS) entry which is preliminary data.</text>
</comment>
<dbReference type="Gene3D" id="1.25.40.10">
    <property type="entry name" value="Tetratricopeptide repeat domain"/>
    <property type="match status" value="1"/>
</dbReference>
<dbReference type="InterPro" id="IPR002885">
    <property type="entry name" value="PPR_rpt"/>
</dbReference>
<sequence>MNLGREAMNLGSGDRRRGDEPRKRRSEARRRTSVPEIGGEATNLGTGRATRTVRFALLHNFFFLKGVGRESHVSFCNLLGKSFVLCEDLSKRPKSVPAINELLESALLKRLCSSYRLCILSGVDCNLVSWASIISSAAENRRQRDALKLFCKMLESGLVPEVIAERWVCPKPVLTWRNKHWKLAWSTGLFLVLPDL</sequence>
<keyword evidence="1" id="KW-0677">Repeat</keyword>
<feature type="compositionally biased region" description="Basic residues" evidence="4">
    <location>
        <begin position="23"/>
        <end position="32"/>
    </location>
</feature>
<evidence type="ECO:0000313" key="5">
    <source>
        <dbReference type="EMBL" id="KAF3340634.1"/>
    </source>
</evidence>
<dbReference type="NCBIfam" id="TIGR00756">
    <property type="entry name" value="PPR"/>
    <property type="match status" value="1"/>
</dbReference>
<evidence type="ECO:0000256" key="3">
    <source>
        <dbReference type="PROSITE-ProRule" id="PRU00708"/>
    </source>
</evidence>
<feature type="compositionally biased region" description="Basic and acidic residues" evidence="4">
    <location>
        <begin position="13"/>
        <end position="22"/>
    </location>
</feature>
<organism evidence="5 6">
    <name type="scientific">Carex littledalei</name>
    <dbReference type="NCBI Taxonomy" id="544730"/>
    <lineage>
        <taxon>Eukaryota</taxon>
        <taxon>Viridiplantae</taxon>
        <taxon>Streptophyta</taxon>
        <taxon>Embryophyta</taxon>
        <taxon>Tracheophyta</taxon>
        <taxon>Spermatophyta</taxon>
        <taxon>Magnoliopsida</taxon>
        <taxon>Liliopsida</taxon>
        <taxon>Poales</taxon>
        <taxon>Cyperaceae</taxon>
        <taxon>Cyperoideae</taxon>
        <taxon>Cariceae</taxon>
        <taxon>Carex</taxon>
        <taxon>Carex subgen. Euthyceras</taxon>
    </lineage>
</organism>
<evidence type="ECO:0000256" key="2">
    <source>
        <dbReference type="ARBA" id="ARBA00022946"/>
    </source>
</evidence>
<dbReference type="EMBL" id="SWLB01000002">
    <property type="protein sequence ID" value="KAF3340634.1"/>
    <property type="molecule type" value="Genomic_DNA"/>
</dbReference>
<evidence type="ECO:0008006" key="7">
    <source>
        <dbReference type="Google" id="ProtNLM"/>
    </source>
</evidence>
<feature type="region of interest" description="Disordered" evidence="4">
    <location>
        <begin position="1"/>
        <end position="43"/>
    </location>
</feature>
<reference evidence="5" key="1">
    <citation type="submission" date="2020-01" db="EMBL/GenBank/DDBJ databases">
        <title>Genome sequence of Kobresia littledalei, the first chromosome-level genome in the family Cyperaceae.</title>
        <authorList>
            <person name="Qu G."/>
        </authorList>
    </citation>
    <scope>NUCLEOTIDE SEQUENCE</scope>
    <source>
        <strain evidence="5">C.B.Clarke</strain>
        <tissue evidence="5">Leaf</tissue>
    </source>
</reference>
<keyword evidence="6" id="KW-1185">Reference proteome</keyword>
<name>A0A833W241_9POAL</name>